<feature type="compositionally biased region" description="Acidic residues" evidence="3">
    <location>
        <begin position="240"/>
        <end position="255"/>
    </location>
</feature>
<evidence type="ECO:0000313" key="5">
    <source>
        <dbReference type="EMBL" id="BAQ71019.1"/>
    </source>
</evidence>
<comment type="similarity">
    <text evidence="1">Belongs to the MlaA family.</text>
</comment>
<dbReference type="GO" id="GO:0120010">
    <property type="term" value="P:intermembrane phospholipid transfer"/>
    <property type="evidence" value="ECO:0007669"/>
    <property type="project" value="TreeGrafter"/>
</dbReference>
<evidence type="ECO:0000313" key="6">
    <source>
        <dbReference type="Proteomes" id="UP000064912"/>
    </source>
</evidence>
<dbReference type="PATRIC" id="fig|35806.4.peg.3996"/>
<evidence type="ECO:0000256" key="3">
    <source>
        <dbReference type="SAM" id="MobiDB-lite"/>
    </source>
</evidence>
<keyword evidence="5" id="KW-0449">Lipoprotein</keyword>
<dbReference type="AlphaFoldDB" id="A0A0D6B8E5"/>
<dbReference type="eggNOG" id="COG2853">
    <property type="taxonomic scope" value="Bacteria"/>
</dbReference>
<gene>
    <name evidence="5" type="ORF">NHU_03895</name>
</gene>
<evidence type="ECO:0000256" key="4">
    <source>
        <dbReference type="SAM" id="SignalP"/>
    </source>
</evidence>
<name>A0A0D6B8E5_RHOSU</name>
<sequence>MSSLRKATLWTGRLAVLSTILFLSACAHPEAPGTIRDPYEARNRQIHEANKSLDRGVFRPVSTAYGKSVPRPVRSGVSNFASNLSLPGAVINSLLQFRPGDAAQNTTRFLINTTVGLGGIFDPASRMGATKVNTDFGETLYVWGMREGAYVEFPVLGPMTERAMVGRAVDFAMNPLRPLADSEERNVMAGTGVLRGANARYENSDLVDSVLYDSADSYAQSRQIYLDSRRHKLSRNQETDYFDPYEDPYADSNAE</sequence>
<proteinExistence type="inferred from homology"/>
<accession>A0A0D6B8E5</accession>
<dbReference type="Proteomes" id="UP000064912">
    <property type="component" value="Chromosome"/>
</dbReference>
<dbReference type="PRINTS" id="PR01805">
    <property type="entry name" value="VACJLIPOPROT"/>
</dbReference>
<organism evidence="5 6">
    <name type="scientific">Rhodovulum sulfidophilum</name>
    <name type="common">Rhodobacter sulfidophilus</name>
    <dbReference type="NCBI Taxonomy" id="35806"/>
    <lineage>
        <taxon>Bacteria</taxon>
        <taxon>Pseudomonadati</taxon>
        <taxon>Pseudomonadota</taxon>
        <taxon>Alphaproteobacteria</taxon>
        <taxon>Rhodobacterales</taxon>
        <taxon>Paracoccaceae</taxon>
        <taxon>Rhodovulum</taxon>
    </lineage>
</organism>
<dbReference type="PANTHER" id="PTHR30035:SF3">
    <property type="entry name" value="INTERMEMBRANE PHOSPHOLIPID TRANSPORT SYSTEM LIPOPROTEIN MLAA"/>
    <property type="match status" value="1"/>
</dbReference>
<feature type="chain" id="PRO_5002301275" evidence="4">
    <location>
        <begin position="28"/>
        <end position="255"/>
    </location>
</feature>
<dbReference type="PANTHER" id="PTHR30035">
    <property type="entry name" value="LIPOPROTEIN VACJ-RELATED"/>
    <property type="match status" value="1"/>
</dbReference>
<dbReference type="Pfam" id="PF04333">
    <property type="entry name" value="MlaA"/>
    <property type="match status" value="1"/>
</dbReference>
<reference evidence="5 6" key="1">
    <citation type="submission" date="2015-02" db="EMBL/GenBank/DDBJ databases">
        <title>Genome sequene of Rhodovulum sulfidophilum DSM 2351.</title>
        <authorList>
            <person name="Nagao N."/>
        </authorList>
    </citation>
    <scope>NUCLEOTIDE SEQUENCE [LARGE SCALE GENOMIC DNA]</scope>
    <source>
        <strain evidence="5 6">DSM 2351</strain>
    </source>
</reference>
<evidence type="ECO:0000256" key="2">
    <source>
        <dbReference type="ARBA" id="ARBA00022729"/>
    </source>
</evidence>
<dbReference type="InterPro" id="IPR007428">
    <property type="entry name" value="MlaA"/>
</dbReference>
<dbReference type="KEGG" id="rsu:NHU_03895"/>
<dbReference type="PROSITE" id="PS51257">
    <property type="entry name" value="PROKAR_LIPOPROTEIN"/>
    <property type="match status" value="1"/>
</dbReference>
<protein>
    <submittedName>
        <fullName evidence="5">Putative lipoprotein</fullName>
    </submittedName>
</protein>
<evidence type="ECO:0000256" key="1">
    <source>
        <dbReference type="ARBA" id="ARBA00010634"/>
    </source>
</evidence>
<dbReference type="EMBL" id="AP014800">
    <property type="protein sequence ID" value="BAQ71019.1"/>
    <property type="molecule type" value="Genomic_DNA"/>
</dbReference>
<dbReference type="GO" id="GO:0016020">
    <property type="term" value="C:membrane"/>
    <property type="evidence" value="ECO:0007669"/>
    <property type="project" value="InterPro"/>
</dbReference>
<keyword evidence="2 4" id="KW-0732">Signal</keyword>
<feature type="region of interest" description="Disordered" evidence="3">
    <location>
        <begin position="236"/>
        <end position="255"/>
    </location>
</feature>
<feature type="signal peptide" evidence="4">
    <location>
        <begin position="1"/>
        <end position="27"/>
    </location>
</feature>